<gene>
    <name evidence="2" type="ORF">HRQ87_01265</name>
</gene>
<dbReference type="EMBL" id="JABUFE010000001">
    <property type="protein sequence ID" value="NSX53424.1"/>
    <property type="molecule type" value="Genomic_DNA"/>
</dbReference>
<evidence type="ECO:0000259" key="1">
    <source>
        <dbReference type="Pfam" id="PF13569"/>
    </source>
</evidence>
<dbReference type="InterPro" id="IPR025406">
    <property type="entry name" value="DUF4132"/>
</dbReference>
<accession>A0ABX2IST9</accession>
<sequence length="1233" mass="136935">MSKPSASGFFSRLFSGSGQSGSSEVRQIFAHLDQIERGLSGKVANYVETGEGRPVLATLQAKDAAIQKLRQNQQGTYKEIEQRTKRENDFVFQFRGNPEGLARYLEALRWSSLSYVRLYGLNKKNIPDLIVNSISRLNEPRNYGKKELAEAITLADVLAAIKLLGGTATHLVIATLGLKYSNLRLRLEEGTIEQFLLENYPDAVIEGFQQMDANVRPGAIKRLLAYSSATDPKYLDFLFEQMGAGSTKVRDAARLVLTKHDQDVVFKKASDGLASSKSTERKAMVQILGAIGTRQALDALSAHRENEKIQGVLTLIDQFVVVSATEASEEKLEGAFIAADGSKIEIPPMKPLIDDGAAVLTSDDLAVLKKMEQANFDAHMVRYNEVIKLGARKPVKPVHIDRAQKVFDLFSGKTLIKPSQNNQADRPLDRGEWHIFEKWLTEALTRIPPLRALRIIIISHYNFGQIFSPYSGKVQFNWLLQSMQAGLFDLRHVIKEAQDLNVRLRVYRNRQNEYDSISPSSIIISSLSENGGFSVPHFGKSDAIWPLYIEQLDTIAEHLPPRNVNSYQNTRALNLLAELPAIPKSIVPNILFAAIGETRQPRELAQKMLKDTPDVDDTLIETLSDKRQAIRGNTARFLADRGSKQAVPALIKRLKTEKSEFARAELISAISRLGGDTSPYLSQKALLAEAEKLAAKLPVDKISWLSVDQAPVVRWADGKAIQPVVLDAWLKLALKLKAPGGSPLFDLYLDQLNATDVQTFSEWVLTSWIAYDSKKPAADEARAKALADAKRMQANITYYKNYTVDQLADMVFYGIQSNYLNSGTDSKGILALAHRAPPAKLAAVIAAYLKAHGKRVSQAKSLVEVLVNSGAPEAVQVLVATSTRFKQRTVREFAETSVKELAAERGWTEDELADRSVPTGGFEEGGVMELEVGEDGKIYTVRLDSSLTIKIFNPDGREVKGLPAGKDNQTKESKSILSTAKKTIKTVTAQQAVRLYDGMIGGRVWTLEAWRNDLNNHPILNRLTERVIWRGLDGAGKMIVSFRPTQEGDVFDAEGEDVDLSKVAQVDLIHSALIDEELRAAWVQHLEDFEIKPLFAQISRPTQNLTDAQKTETGLKDREGWLMEALRLRSATTKFGYDRGPIEDGAGFSVYQKPFRNAGITAELHFTGSYVPEDNIPVAITEMKFVKADRGYYGSELPLGKVPPLLLSEAWNDLHEIAAYGAFDEAWRKKGLY</sequence>
<protein>
    <submittedName>
        <fullName evidence="2">DUF4132 domain-containing protein</fullName>
    </submittedName>
</protein>
<dbReference type="RefSeq" id="WP_174134536.1">
    <property type="nucleotide sequence ID" value="NZ_JABUFE010000001.1"/>
</dbReference>
<keyword evidence="3" id="KW-1185">Reference proteome</keyword>
<organism evidence="2 3">
    <name type="scientific">Parasulfitobacter algicola</name>
    <dbReference type="NCBI Taxonomy" id="2614809"/>
    <lineage>
        <taxon>Bacteria</taxon>
        <taxon>Pseudomonadati</taxon>
        <taxon>Pseudomonadota</taxon>
        <taxon>Alphaproteobacteria</taxon>
        <taxon>Rhodobacterales</taxon>
        <taxon>Roseobacteraceae</taxon>
        <taxon>Parasulfitobacter</taxon>
    </lineage>
</organism>
<proteinExistence type="predicted"/>
<dbReference type="InterPro" id="IPR016024">
    <property type="entry name" value="ARM-type_fold"/>
</dbReference>
<dbReference type="SUPFAM" id="SSF48371">
    <property type="entry name" value="ARM repeat"/>
    <property type="match status" value="1"/>
</dbReference>
<reference evidence="2 3" key="1">
    <citation type="submission" date="2020-06" db="EMBL/GenBank/DDBJ databases">
        <title>Sulfitobacter algicola sp. nov., isolated from green algae.</title>
        <authorList>
            <person name="Wang C."/>
        </authorList>
    </citation>
    <scope>NUCLEOTIDE SEQUENCE [LARGE SCALE GENOMIC DNA]</scope>
    <source>
        <strain evidence="2 3">1151</strain>
    </source>
</reference>
<dbReference type="InterPro" id="IPR004155">
    <property type="entry name" value="PBS_lyase_HEAT"/>
</dbReference>
<dbReference type="Pfam" id="PF13646">
    <property type="entry name" value="HEAT_2"/>
    <property type="match status" value="1"/>
</dbReference>
<dbReference type="SMART" id="SM00567">
    <property type="entry name" value="EZ_HEAT"/>
    <property type="match status" value="2"/>
</dbReference>
<dbReference type="Gene3D" id="1.25.10.10">
    <property type="entry name" value="Leucine-rich Repeat Variant"/>
    <property type="match status" value="1"/>
</dbReference>
<name>A0ABX2IST9_9RHOB</name>
<evidence type="ECO:0000313" key="2">
    <source>
        <dbReference type="EMBL" id="NSX53424.1"/>
    </source>
</evidence>
<feature type="domain" description="DUF4132" evidence="1">
    <location>
        <begin position="956"/>
        <end position="1137"/>
    </location>
</feature>
<dbReference type="Proteomes" id="UP000777935">
    <property type="component" value="Unassembled WGS sequence"/>
</dbReference>
<dbReference type="InterPro" id="IPR011989">
    <property type="entry name" value="ARM-like"/>
</dbReference>
<evidence type="ECO:0000313" key="3">
    <source>
        <dbReference type="Proteomes" id="UP000777935"/>
    </source>
</evidence>
<dbReference type="Pfam" id="PF13569">
    <property type="entry name" value="DUF4132"/>
    <property type="match status" value="1"/>
</dbReference>
<comment type="caution">
    <text evidence="2">The sequence shown here is derived from an EMBL/GenBank/DDBJ whole genome shotgun (WGS) entry which is preliminary data.</text>
</comment>